<organism evidence="1 2">
    <name type="scientific">Mesobacillus selenatarsenatis</name>
    <dbReference type="NCBI Taxonomy" id="388741"/>
    <lineage>
        <taxon>Bacteria</taxon>
        <taxon>Bacillati</taxon>
        <taxon>Bacillota</taxon>
        <taxon>Bacilli</taxon>
        <taxon>Bacillales</taxon>
        <taxon>Bacillaceae</taxon>
        <taxon>Mesobacillus</taxon>
    </lineage>
</organism>
<dbReference type="RefSeq" id="WP_167830519.1">
    <property type="nucleotide sequence ID" value="NZ_JAAVUM010000001.1"/>
</dbReference>
<reference evidence="1 2" key="1">
    <citation type="submission" date="2020-03" db="EMBL/GenBank/DDBJ databases">
        <authorList>
            <person name="Sun Q."/>
        </authorList>
    </citation>
    <scope>NUCLEOTIDE SEQUENCE [LARGE SCALE GENOMIC DNA]</scope>
    <source>
        <strain evidence="1 2">KACC 21451</strain>
    </source>
</reference>
<comment type="caution">
    <text evidence="1">The sequence shown here is derived from an EMBL/GenBank/DDBJ whole genome shotgun (WGS) entry which is preliminary data.</text>
</comment>
<name>A0A846TAV5_9BACI</name>
<evidence type="ECO:0008006" key="3">
    <source>
        <dbReference type="Google" id="ProtNLM"/>
    </source>
</evidence>
<evidence type="ECO:0000313" key="1">
    <source>
        <dbReference type="EMBL" id="NKE03990.1"/>
    </source>
</evidence>
<gene>
    <name evidence="1" type="ORF">GWK17_00635</name>
</gene>
<dbReference type="AlphaFoldDB" id="A0A846TAV5"/>
<protein>
    <recommendedName>
        <fullName evidence="3">DRBM domain-containing protein</fullName>
    </recommendedName>
</protein>
<proteinExistence type="predicted"/>
<accession>A0A846TAV5</accession>
<dbReference type="Proteomes" id="UP000587942">
    <property type="component" value="Unassembled WGS sequence"/>
</dbReference>
<evidence type="ECO:0000313" key="2">
    <source>
        <dbReference type="Proteomes" id="UP000587942"/>
    </source>
</evidence>
<sequence>MQTIDIIDRRVSRFMNDYNDEIEMEIIKYPDYYKVVVMICQEEPPFKDFIGIGTDKRSGRRAARKALNDLYLEAYSE</sequence>
<dbReference type="EMBL" id="JAAVUM010000001">
    <property type="protein sequence ID" value="NKE03990.1"/>
    <property type="molecule type" value="Genomic_DNA"/>
</dbReference>